<dbReference type="AlphaFoldDB" id="A0A1Y1XQ95"/>
<feature type="compositionally biased region" description="Basic and acidic residues" evidence="1">
    <location>
        <begin position="10"/>
        <end position="27"/>
    </location>
</feature>
<feature type="compositionally biased region" description="Low complexity" evidence="1">
    <location>
        <begin position="633"/>
        <end position="646"/>
    </location>
</feature>
<feature type="compositionally biased region" description="Low complexity" evidence="1">
    <location>
        <begin position="556"/>
        <end position="573"/>
    </location>
</feature>
<name>A0A1Y1XQ95_9FUNG</name>
<keyword evidence="3" id="KW-1185">Reference proteome</keyword>
<reference evidence="2 3" key="2">
    <citation type="submission" date="2016-08" db="EMBL/GenBank/DDBJ databases">
        <title>Pervasive Adenine N6-methylation of Active Genes in Fungi.</title>
        <authorList>
            <consortium name="DOE Joint Genome Institute"/>
            <person name="Mondo S.J."/>
            <person name="Dannebaum R.O."/>
            <person name="Kuo R.C."/>
            <person name="Labutti K."/>
            <person name="Haridas S."/>
            <person name="Kuo A."/>
            <person name="Salamov A."/>
            <person name="Ahrendt S.R."/>
            <person name="Lipzen A."/>
            <person name="Sullivan W."/>
            <person name="Andreopoulos W.B."/>
            <person name="Clum A."/>
            <person name="Lindquist E."/>
            <person name="Daum C."/>
            <person name="Ramamoorthy G.K."/>
            <person name="Gryganskyi A."/>
            <person name="Culley D."/>
            <person name="Magnuson J.K."/>
            <person name="James T.Y."/>
            <person name="O'Malley M.A."/>
            <person name="Stajich J.E."/>
            <person name="Spatafora J.W."/>
            <person name="Visel A."/>
            <person name="Grigoriev I.V."/>
        </authorList>
    </citation>
    <scope>NUCLEOTIDE SEQUENCE [LARGE SCALE GENOMIC DNA]</scope>
    <source>
        <strain evidence="2 3">S4</strain>
    </source>
</reference>
<dbReference type="GO" id="GO:1901987">
    <property type="term" value="P:regulation of cell cycle phase transition"/>
    <property type="evidence" value="ECO:0007669"/>
    <property type="project" value="TreeGrafter"/>
</dbReference>
<feature type="compositionally biased region" description="Low complexity" evidence="1">
    <location>
        <begin position="539"/>
        <end position="549"/>
    </location>
</feature>
<dbReference type="GO" id="GO:0031431">
    <property type="term" value="C:Dbf4-dependent protein kinase complex"/>
    <property type="evidence" value="ECO:0007669"/>
    <property type="project" value="TreeGrafter"/>
</dbReference>
<dbReference type="PANTHER" id="PTHR15375">
    <property type="entry name" value="ACTIVATOR OF S-PHASE KINASE-RELATED"/>
    <property type="match status" value="1"/>
</dbReference>
<feature type="region of interest" description="Disordered" evidence="1">
    <location>
        <begin position="538"/>
        <end position="584"/>
    </location>
</feature>
<dbReference type="GO" id="GO:0043539">
    <property type="term" value="F:protein serine/threonine kinase activator activity"/>
    <property type="evidence" value="ECO:0007669"/>
    <property type="project" value="TreeGrafter"/>
</dbReference>
<evidence type="ECO:0000313" key="3">
    <source>
        <dbReference type="Proteomes" id="UP000193944"/>
    </source>
</evidence>
<feature type="region of interest" description="Disordered" evidence="1">
    <location>
        <begin position="125"/>
        <end position="159"/>
    </location>
</feature>
<dbReference type="OrthoDB" id="10553736at2759"/>
<organism evidence="2 3">
    <name type="scientific">Anaeromyces robustus</name>
    <dbReference type="NCBI Taxonomy" id="1754192"/>
    <lineage>
        <taxon>Eukaryota</taxon>
        <taxon>Fungi</taxon>
        <taxon>Fungi incertae sedis</taxon>
        <taxon>Chytridiomycota</taxon>
        <taxon>Chytridiomycota incertae sedis</taxon>
        <taxon>Neocallimastigomycetes</taxon>
        <taxon>Neocallimastigales</taxon>
        <taxon>Neocallimastigaceae</taxon>
        <taxon>Anaeromyces</taxon>
    </lineage>
</organism>
<evidence type="ECO:0000313" key="2">
    <source>
        <dbReference type="EMBL" id="ORX87686.1"/>
    </source>
</evidence>
<feature type="region of interest" description="Disordered" evidence="1">
    <location>
        <begin position="627"/>
        <end position="651"/>
    </location>
</feature>
<dbReference type="InterPro" id="IPR051590">
    <property type="entry name" value="Replication_Regulatory_Kinase"/>
</dbReference>
<sequence length="685" mass="79944">MTHSLNNNENKIKNNDENKNNDNDNNEKLSINNNNNNNDYKLNKIRIKNDLSSENNVLDIDEEKIKKNNIENIIYVLKKPNIGHISDHKIYNELINSEIDNKKNGKNKNNVLIIENKNSIDTNFTYNDDGNNNNNIENKNNNNNNNNNNENENKNDIENENKNDKENIINNNKIEKNHSDCDCYLIPYQSLKTTIKACQNINRGIKKLNNELYSQKATTIYKDYYLNTDNNKSIINSDNKSFKKNEKNNVPIKHIISKSKNKLKYVSFDNEHKSKSINDIYRNYYYNSVNDNYEKYKNDLYDVKAISLGNLKFHTLFQKKKEDKPLMINGYSSNIKAKSTLELKSCKKSLTYEEKRLKPYHSYSSYSSILSSYPSYTFDQDVLYRRKIKQHAVKKSLNAKKKEITIKRGELVHISIFSLPNDKYIKTNKFKFELEKHYAEELIDDLPNLFKDLKIPYIKIPDTKKKRNLYDDSDIEKGHLMDLFNFICPPMPIDVHVEIMPEPRYAQVVKIIQKGTKVLSTKSISFKEQIKIREIDMENNNNNNNNNNNDSCSDYSTSKTNISSKSFNSSSSSENEEDDSKSFKSYDGIKEEMVSQKKLMKSDEIINSKQFFDDSYLEYDTRSKLSSSTTVYSNKRNNSKKSSSSSLYTDKYNSPIKIPSEKILSEKILSEKTLSEKLHSQNLLI</sequence>
<reference evidence="2 3" key="1">
    <citation type="submission" date="2016-08" db="EMBL/GenBank/DDBJ databases">
        <title>A Parts List for Fungal Cellulosomes Revealed by Comparative Genomics.</title>
        <authorList>
            <consortium name="DOE Joint Genome Institute"/>
            <person name="Haitjema C.H."/>
            <person name="Gilmore S.P."/>
            <person name="Henske J.K."/>
            <person name="Solomon K.V."/>
            <person name="De Groot R."/>
            <person name="Kuo A."/>
            <person name="Mondo S.J."/>
            <person name="Salamov A.A."/>
            <person name="Labutti K."/>
            <person name="Zhao Z."/>
            <person name="Chiniquy J."/>
            <person name="Barry K."/>
            <person name="Brewer H.M."/>
            <person name="Purvine S.O."/>
            <person name="Wright A.T."/>
            <person name="Boxma B."/>
            <person name="Van Alen T."/>
            <person name="Hackstein J.H."/>
            <person name="Baker S.E."/>
            <person name="Grigoriev I.V."/>
            <person name="O'Malley M.A."/>
        </authorList>
    </citation>
    <scope>NUCLEOTIDE SEQUENCE [LARGE SCALE GENOMIC DNA]</scope>
    <source>
        <strain evidence="2 3">S4</strain>
    </source>
</reference>
<dbReference type="PANTHER" id="PTHR15375:SF26">
    <property type="entry name" value="PROTEIN CHIFFON"/>
    <property type="match status" value="1"/>
</dbReference>
<feature type="compositionally biased region" description="Low complexity" evidence="1">
    <location>
        <begin position="131"/>
        <end position="150"/>
    </location>
</feature>
<gene>
    <name evidence="2" type="ORF">BCR32DRAFT_264105</name>
</gene>
<dbReference type="Proteomes" id="UP000193944">
    <property type="component" value="Unassembled WGS sequence"/>
</dbReference>
<protein>
    <submittedName>
        <fullName evidence="2">Uncharacterized protein</fullName>
    </submittedName>
</protein>
<comment type="caution">
    <text evidence="2">The sequence shown here is derived from an EMBL/GenBank/DDBJ whole genome shotgun (WGS) entry which is preliminary data.</text>
</comment>
<evidence type="ECO:0000256" key="1">
    <source>
        <dbReference type="SAM" id="MobiDB-lite"/>
    </source>
</evidence>
<dbReference type="EMBL" id="MCFG01000006">
    <property type="protein sequence ID" value="ORX87686.1"/>
    <property type="molecule type" value="Genomic_DNA"/>
</dbReference>
<proteinExistence type="predicted"/>
<dbReference type="GO" id="GO:0010571">
    <property type="term" value="P:positive regulation of nuclear cell cycle DNA replication"/>
    <property type="evidence" value="ECO:0007669"/>
    <property type="project" value="TreeGrafter"/>
</dbReference>
<feature type="compositionally biased region" description="Low complexity" evidence="1">
    <location>
        <begin position="28"/>
        <end position="40"/>
    </location>
</feature>
<feature type="region of interest" description="Disordered" evidence="1">
    <location>
        <begin position="1"/>
        <end position="40"/>
    </location>
</feature>
<accession>A0A1Y1XQ95</accession>